<protein>
    <submittedName>
        <fullName evidence="5">LacI family DNA-binding transcriptional regulator</fullName>
    </submittedName>
</protein>
<dbReference type="SUPFAM" id="SSF47413">
    <property type="entry name" value="lambda repressor-like DNA-binding domains"/>
    <property type="match status" value="1"/>
</dbReference>
<dbReference type="InterPro" id="IPR046335">
    <property type="entry name" value="LacI/GalR-like_sensor"/>
</dbReference>
<dbReference type="PANTHER" id="PTHR30146">
    <property type="entry name" value="LACI-RELATED TRANSCRIPTIONAL REPRESSOR"/>
    <property type="match status" value="1"/>
</dbReference>
<dbReference type="EMBL" id="CP130318">
    <property type="protein sequence ID" value="WNQ09887.1"/>
    <property type="molecule type" value="Genomic_DNA"/>
</dbReference>
<dbReference type="Proteomes" id="UP001305702">
    <property type="component" value="Chromosome"/>
</dbReference>
<dbReference type="Gene3D" id="3.40.50.2300">
    <property type="match status" value="2"/>
</dbReference>
<dbReference type="InterPro" id="IPR000843">
    <property type="entry name" value="HTH_LacI"/>
</dbReference>
<feature type="domain" description="HTH lacI-type" evidence="4">
    <location>
        <begin position="7"/>
        <end position="62"/>
    </location>
</feature>
<dbReference type="PROSITE" id="PS00356">
    <property type="entry name" value="HTH_LACI_1"/>
    <property type="match status" value="1"/>
</dbReference>
<evidence type="ECO:0000256" key="1">
    <source>
        <dbReference type="ARBA" id="ARBA00023015"/>
    </source>
</evidence>
<dbReference type="GO" id="GO:0000976">
    <property type="term" value="F:transcription cis-regulatory region binding"/>
    <property type="evidence" value="ECO:0007669"/>
    <property type="project" value="TreeGrafter"/>
</dbReference>
<evidence type="ECO:0000256" key="3">
    <source>
        <dbReference type="ARBA" id="ARBA00023163"/>
    </source>
</evidence>
<dbReference type="PRINTS" id="PR00036">
    <property type="entry name" value="HTHLACI"/>
</dbReference>
<dbReference type="InterPro" id="IPR028082">
    <property type="entry name" value="Peripla_BP_I"/>
</dbReference>
<evidence type="ECO:0000256" key="2">
    <source>
        <dbReference type="ARBA" id="ARBA00023125"/>
    </source>
</evidence>
<dbReference type="KEGG" id="paun:MJA45_20000"/>
<dbReference type="CDD" id="cd01392">
    <property type="entry name" value="HTH_LacI"/>
    <property type="match status" value="1"/>
</dbReference>
<keyword evidence="6" id="KW-1185">Reference proteome</keyword>
<dbReference type="GO" id="GO:0003700">
    <property type="term" value="F:DNA-binding transcription factor activity"/>
    <property type="evidence" value="ECO:0007669"/>
    <property type="project" value="TreeGrafter"/>
</dbReference>
<keyword evidence="1" id="KW-0805">Transcription regulation</keyword>
<evidence type="ECO:0000313" key="6">
    <source>
        <dbReference type="Proteomes" id="UP001305702"/>
    </source>
</evidence>
<evidence type="ECO:0000259" key="4">
    <source>
        <dbReference type="PROSITE" id="PS50932"/>
    </source>
</evidence>
<dbReference type="RefSeq" id="WP_315603660.1">
    <property type="nucleotide sequence ID" value="NZ_CP130318.1"/>
</dbReference>
<name>A0AA96LDX4_9BACL</name>
<dbReference type="InterPro" id="IPR010982">
    <property type="entry name" value="Lambda_DNA-bd_dom_sf"/>
</dbReference>
<reference evidence="5 6" key="1">
    <citation type="submission" date="2022-02" db="EMBL/GenBank/DDBJ databases">
        <title>Paenibacillus sp. MBLB1776 Whole Genome Shotgun Sequencing.</title>
        <authorList>
            <person name="Hwang C.Y."/>
            <person name="Cho E.-S."/>
            <person name="Seo M.-J."/>
        </authorList>
    </citation>
    <scope>NUCLEOTIDE SEQUENCE [LARGE SCALE GENOMIC DNA]</scope>
    <source>
        <strain evidence="5 6">MBLB1776</strain>
    </source>
</reference>
<dbReference type="SMART" id="SM00354">
    <property type="entry name" value="HTH_LACI"/>
    <property type="match status" value="1"/>
</dbReference>
<dbReference type="Pfam" id="PF00356">
    <property type="entry name" value="LacI"/>
    <property type="match status" value="1"/>
</dbReference>
<proteinExistence type="predicted"/>
<sequence length="347" mass="38401">MTTPKPATIHDIARLAGVSSATVSRVLSNSGYPVSAKLREKILRTAKEVHYVPNLLGKQLKTNINTTIGVIVPSITNPFYSSVLLGIEETARKNNYNVLLCNSMHDPVLEETYLRTTFEKQIRGLILSSITEDKKAIQDYIRMGQRIIAIDQKIDDAGISQVEFDYHKGGLLATRHLIANGHRRIAFVTAPLDRPSRIGIHSGYLEAMREAGLELLVKETARDHKYDGIYEFENGKALTSMLLEEEDKPTAVFACNDMTAFGVIHQLDASGFRVPDDISVIGFDGIDFGEIVRPALTTIKQPNAEMGRLACSMLMEAMQSDGFEPVHLLLQPKLIERQSVAPIAIEA</sequence>
<dbReference type="Pfam" id="PF13377">
    <property type="entry name" value="Peripla_BP_3"/>
    <property type="match status" value="1"/>
</dbReference>
<evidence type="ECO:0000313" key="5">
    <source>
        <dbReference type="EMBL" id="WNQ09887.1"/>
    </source>
</evidence>
<accession>A0AA96LDX4</accession>
<dbReference type="SUPFAM" id="SSF53822">
    <property type="entry name" value="Periplasmic binding protein-like I"/>
    <property type="match status" value="1"/>
</dbReference>
<dbReference type="PROSITE" id="PS50932">
    <property type="entry name" value="HTH_LACI_2"/>
    <property type="match status" value="1"/>
</dbReference>
<dbReference type="Gene3D" id="1.10.260.40">
    <property type="entry name" value="lambda repressor-like DNA-binding domains"/>
    <property type="match status" value="1"/>
</dbReference>
<organism evidence="5 6">
    <name type="scientific">Paenibacillus aurantius</name>
    <dbReference type="NCBI Taxonomy" id="2918900"/>
    <lineage>
        <taxon>Bacteria</taxon>
        <taxon>Bacillati</taxon>
        <taxon>Bacillota</taxon>
        <taxon>Bacilli</taxon>
        <taxon>Bacillales</taxon>
        <taxon>Paenibacillaceae</taxon>
        <taxon>Paenibacillus</taxon>
    </lineage>
</organism>
<keyword evidence="3" id="KW-0804">Transcription</keyword>
<keyword evidence="2 5" id="KW-0238">DNA-binding</keyword>
<dbReference type="AlphaFoldDB" id="A0AA96LDX4"/>
<gene>
    <name evidence="5" type="ORF">MJA45_20000</name>
</gene>
<dbReference type="PANTHER" id="PTHR30146:SF109">
    <property type="entry name" value="HTH-TYPE TRANSCRIPTIONAL REGULATOR GALS"/>
    <property type="match status" value="1"/>
</dbReference>
<dbReference type="CDD" id="cd06267">
    <property type="entry name" value="PBP1_LacI_sugar_binding-like"/>
    <property type="match status" value="1"/>
</dbReference>